<evidence type="ECO:0000259" key="11">
    <source>
        <dbReference type="PROSITE" id="PS51846"/>
    </source>
</evidence>
<dbReference type="Proteomes" id="UP000478546">
    <property type="component" value="Unassembled WGS sequence"/>
</dbReference>
<evidence type="ECO:0000256" key="4">
    <source>
        <dbReference type="ARBA" id="ARBA00022989"/>
    </source>
</evidence>
<evidence type="ECO:0000256" key="5">
    <source>
        <dbReference type="ARBA" id="ARBA00023122"/>
    </source>
</evidence>
<dbReference type="GO" id="GO:0050660">
    <property type="term" value="F:flavin adenine dinucleotide binding"/>
    <property type="evidence" value="ECO:0007669"/>
    <property type="project" value="InterPro"/>
</dbReference>
<evidence type="ECO:0000256" key="7">
    <source>
        <dbReference type="PROSITE-ProRule" id="PRU00703"/>
    </source>
</evidence>
<dbReference type="InterPro" id="IPR000644">
    <property type="entry name" value="CBS_dom"/>
</dbReference>
<evidence type="ECO:0000256" key="2">
    <source>
        <dbReference type="ARBA" id="ARBA00022692"/>
    </source>
</evidence>
<dbReference type="InterPro" id="IPR005170">
    <property type="entry name" value="Transptr-assoc_dom"/>
</dbReference>
<dbReference type="SUPFAM" id="SSF54631">
    <property type="entry name" value="CBS-domain pair"/>
    <property type="match status" value="1"/>
</dbReference>
<feature type="transmembrane region" description="Helical" evidence="9">
    <location>
        <begin position="6"/>
        <end position="27"/>
    </location>
</feature>
<feature type="domain" description="CNNM transmembrane" evidence="11">
    <location>
        <begin position="1"/>
        <end position="159"/>
    </location>
</feature>
<dbReference type="Gene3D" id="3.30.465.10">
    <property type="match status" value="1"/>
</dbReference>
<evidence type="ECO:0000313" key="12">
    <source>
        <dbReference type="EMBL" id="NDK54819.1"/>
    </source>
</evidence>
<dbReference type="SUPFAM" id="SSF56176">
    <property type="entry name" value="FAD-binding/transporter-associated domain-like"/>
    <property type="match status" value="1"/>
</dbReference>
<comment type="caution">
    <text evidence="12">The sequence shown here is derived from an EMBL/GenBank/DDBJ whole genome shotgun (WGS) entry which is preliminary data.</text>
</comment>
<keyword evidence="2 8" id="KW-0812">Transmembrane</keyword>
<dbReference type="CDD" id="cd04590">
    <property type="entry name" value="CBS_pair_CorC_HlyC_assoc"/>
    <property type="match status" value="1"/>
</dbReference>
<dbReference type="PANTHER" id="PTHR22777">
    <property type="entry name" value="HEMOLYSIN-RELATED"/>
    <property type="match status" value="1"/>
</dbReference>
<evidence type="ECO:0000256" key="9">
    <source>
        <dbReference type="SAM" id="Phobius"/>
    </source>
</evidence>
<feature type="transmembrane region" description="Helical" evidence="9">
    <location>
        <begin position="98"/>
        <end position="119"/>
    </location>
</feature>
<evidence type="ECO:0000256" key="6">
    <source>
        <dbReference type="ARBA" id="ARBA00023136"/>
    </source>
</evidence>
<sequence length="432" mass="48820">MIEPNQIILLVIGLLLSAFFSGIEIAFMSANKLQIELSEKNGVLSGRILWHLLQHPSRLMGTALIGNTLALVLYGFAIAGLIHTLLSQIFPEQLQFDLLIVVIQVMVASVVVLLTAEFLPRSLFVINPNRMLQVLALPILVFYYLLYPVVYLIVSLSKVVAEKLFKIEFPDQKPVFGFTDLNAYIKNRLYHPEQQNAPEVDSEIFHNALEFKKVKVRECMVPRTEIEAVEVDDSVELLRKTFIETGHSKILVYRDNIDNIIGYCHQLDMFKQPAHIADILAPVSLVPETMLASELFVRFVSEHRSVAVILDEFGGTAGIVTVEDVIEEIFGEIEDEYDMDDSLEQVYPEKGIYVLSARLEIDYLNDKYELGLPEGDYETLGGFIFSEVGEIPSPGDVVSRPPFRITVLSMDENRINTVRLVKTPDYQAEPKQ</sequence>
<keyword evidence="5 7" id="KW-0129">CBS domain</keyword>
<feature type="transmembrane region" description="Helical" evidence="9">
    <location>
        <begin position="131"/>
        <end position="154"/>
    </location>
</feature>
<dbReference type="Pfam" id="PF01595">
    <property type="entry name" value="CNNM"/>
    <property type="match status" value="1"/>
</dbReference>
<evidence type="ECO:0000256" key="1">
    <source>
        <dbReference type="ARBA" id="ARBA00004141"/>
    </source>
</evidence>
<dbReference type="Gene3D" id="3.10.580.10">
    <property type="entry name" value="CBS-domain"/>
    <property type="match status" value="1"/>
</dbReference>
<dbReference type="InterPro" id="IPR044751">
    <property type="entry name" value="Ion_transp-like_CBS"/>
</dbReference>
<accession>A0A6B2GV89</accession>
<dbReference type="InterPro" id="IPR002550">
    <property type="entry name" value="CNNM"/>
</dbReference>
<evidence type="ECO:0000256" key="8">
    <source>
        <dbReference type="PROSITE-ProRule" id="PRU01193"/>
    </source>
</evidence>
<keyword evidence="6 8" id="KW-0472">Membrane</keyword>
<dbReference type="PROSITE" id="PS51371">
    <property type="entry name" value="CBS"/>
    <property type="match status" value="1"/>
</dbReference>
<dbReference type="Pfam" id="PF03471">
    <property type="entry name" value="CorC_HlyC"/>
    <property type="match status" value="1"/>
</dbReference>
<proteinExistence type="predicted"/>
<dbReference type="SMART" id="SM01091">
    <property type="entry name" value="CorC_HlyC"/>
    <property type="match status" value="1"/>
</dbReference>
<feature type="transmembrane region" description="Helical" evidence="9">
    <location>
        <begin position="64"/>
        <end position="86"/>
    </location>
</feature>
<dbReference type="PANTHER" id="PTHR22777:SF17">
    <property type="entry name" value="UPF0053 PROTEIN SLL0260"/>
    <property type="match status" value="1"/>
</dbReference>
<dbReference type="PROSITE" id="PS51846">
    <property type="entry name" value="CNNM"/>
    <property type="match status" value="1"/>
</dbReference>
<dbReference type="GO" id="GO:0005886">
    <property type="term" value="C:plasma membrane"/>
    <property type="evidence" value="ECO:0007669"/>
    <property type="project" value="TreeGrafter"/>
</dbReference>
<gene>
    <name evidence="12" type="ORF">GWO68_02715</name>
</gene>
<name>A0A6B2GV89_9BACT</name>
<evidence type="ECO:0000313" key="13">
    <source>
        <dbReference type="Proteomes" id="UP000478546"/>
    </source>
</evidence>
<keyword evidence="4 8" id="KW-1133">Transmembrane helix</keyword>
<dbReference type="RefSeq" id="WP_162344877.1">
    <property type="nucleotide sequence ID" value="NZ_JAAEAA010000003.1"/>
</dbReference>
<dbReference type="InterPro" id="IPR016169">
    <property type="entry name" value="FAD-bd_PCMH_sub2"/>
</dbReference>
<evidence type="ECO:0000256" key="3">
    <source>
        <dbReference type="ARBA" id="ARBA00022737"/>
    </source>
</evidence>
<dbReference type="Pfam" id="PF00571">
    <property type="entry name" value="CBS"/>
    <property type="match status" value="1"/>
</dbReference>
<comment type="subcellular location">
    <subcellularLocation>
        <location evidence="1">Membrane</location>
        <topology evidence="1">Multi-pass membrane protein</topology>
    </subcellularLocation>
</comment>
<keyword evidence="13" id="KW-1185">Reference proteome</keyword>
<dbReference type="AlphaFoldDB" id="A0A6B2GV89"/>
<protein>
    <submittedName>
        <fullName evidence="12">HlyC/CorC family transporter</fullName>
    </submittedName>
</protein>
<organism evidence="12 13">
    <name type="scientific">Pontibacter fetidus</name>
    <dbReference type="NCBI Taxonomy" id="2700082"/>
    <lineage>
        <taxon>Bacteria</taxon>
        <taxon>Pseudomonadati</taxon>
        <taxon>Bacteroidota</taxon>
        <taxon>Cytophagia</taxon>
        <taxon>Cytophagales</taxon>
        <taxon>Hymenobacteraceae</taxon>
        <taxon>Pontibacter</taxon>
    </lineage>
</organism>
<keyword evidence="3" id="KW-0677">Repeat</keyword>
<dbReference type="InterPro" id="IPR046342">
    <property type="entry name" value="CBS_dom_sf"/>
</dbReference>
<reference evidence="12 13" key="1">
    <citation type="submission" date="2020-01" db="EMBL/GenBank/DDBJ databases">
        <authorList>
            <person name="Kim M.K."/>
        </authorList>
    </citation>
    <scope>NUCLEOTIDE SEQUENCE [LARGE SCALE GENOMIC DNA]</scope>
    <source>
        <strain evidence="12 13">BT213</strain>
    </source>
</reference>
<dbReference type="InterPro" id="IPR036318">
    <property type="entry name" value="FAD-bd_PCMH-like_sf"/>
</dbReference>
<feature type="domain" description="CBS" evidence="10">
    <location>
        <begin position="279"/>
        <end position="336"/>
    </location>
</feature>
<evidence type="ECO:0000259" key="10">
    <source>
        <dbReference type="PROSITE" id="PS51371"/>
    </source>
</evidence>
<dbReference type="EMBL" id="JAAEAA010000003">
    <property type="protein sequence ID" value="NDK54819.1"/>
    <property type="molecule type" value="Genomic_DNA"/>
</dbReference>